<reference evidence="1" key="1">
    <citation type="submission" date="2023-04" db="EMBL/GenBank/DDBJ databases">
        <title>Phytophthora lilii NBRC 32176.</title>
        <authorList>
            <person name="Ichikawa N."/>
            <person name="Sato H."/>
            <person name="Tonouchi N."/>
        </authorList>
    </citation>
    <scope>NUCLEOTIDE SEQUENCE</scope>
    <source>
        <strain evidence="1">NBRC 32176</strain>
    </source>
</reference>
<evidence type="ECO:0000313" key="2">
    <source>
        <dbReference type="Proteomes" id="UP001165083"/>
    </source>
</evidence>
<organism evidence="1 2">
    <name type="scientific">Phytophthora lilii</name>
    <dbReference type="NCBI Taxonomy" id="2077276"/>
    <lineage>
        <taxon>Eukaryota</taxon>
        <taxon>Sar</taxon>
        <taxon>Stramenopiles</taxon>
        <taxon>Oomycota</taxon>
        <taxon>Peronosporomycetes</taxon>
        <taxon>Peronosporales</taxon>
        <taxon>Peronosporaceae</taxon>
        <taxon>Phytophthora</taxon>
    </lineage>
</organism>
<dbReference type="OrthoDB" id="1645289at2759"/>
<protein>
    <submittedName>
        <fullName evidence="1">Unnamed protein product</fullName>
    </submittedName>
</protein>
<dbReference type="PANTHER" id="PTHR11439">
    <property type="entry name" value="GAG-POL-RELATED RETROTRANSPOSON"/>
    <property type="match status" value="1"/>
</dbReference>
<dbReference type="EMBL" id="BSXW01002226">
    <property type="protein sequence ID" value="GMF41441.1"/>
    <property type="molecule type" value="Genomic_DNA"/>
</dbReference>
<dbReference type="AlphaFoldDB" id="A0A9W6XLW6"/>
<dbReference type="CDD" id="cd09272">
    <property type="entry name" value="RNase_HI_RT_Ty1"/>
    <property type="match status" value="1"/>
</dbReference>
<dbReference type="PANTHER" id="PTHR11439:SF483">
    <property type="entry name" value="PEPTIDE SYNTHASE GLIP-LIKE, PUTATIVE (AFU_ORTHOLOGUE AFUA_3G12920)-RELATED"/>
    <property type="match status" value="1"/>
</dbReference>
<sequence>MALTEATQEAIWLKAFLCELGEMKSDEAVKIYEDNQGSIALAKNPEFHKRTKHIDIRYKRKVVCALDDKMQSD</sequence>
<name>A0A9W6XLW6_9STRA</name>
<accession>A0A9W6XLW6</accession>
<keyword evidence="2" id="KW-1185">Reference proteome</keyword>
<evidence type="ECO:0000313" key="1">
    <source>
        <dbReference type="EMBL" id="GMF41441.1"/>
    </source>
</evidence>
<dbReference type="Proteomes" id="UP001165083">
    <property type="component" value="Unassembled WGS sequence"/>
</dbReference>
<proteinExistence type="predicted"/>
<comment type="caution">
    <text evidence="1">The sequence shown here is derived from an EMBL/GenBank/DDBJ whole genome shotgun (WGS) entry which is preliminary data.</text>
</comment>
<gene>
    <name evidence="1" type="ORF">Plil01_001667600</name>
</gene>